<dbReference type="EMBL" id="CM039437">
    <property type="protein sequence ID" value="KAI4305758.1"/>
    <property type="molecule type" value="Genomic_DNA"/>
</dbReference>
<proteinExistence type="predicted"/>
<reference evidence="1 2" key="1">
    <citation type="journal article" date="2022" name="DNA Res.">
        <title>Chromosomal-level genome assembly of the orchid tree Bauhinia variegata (Leguminosae; Cercidoideae) supports the allotetraploid origin hypothesis of Bauhinia.</title>
        <authorList>
            <person name="Zhong Y."/>
            <person name="Chen Y."/>
            <person name="Zheng D."/>
            <person name="Pang J."/>
            <person name="Liu Y."/>
            <person name="Luo S."/>
            <person name="Meng S."/>
            <person name="Qian L."/>
            <person name="Wei D."/>
            <person name="Dai S."/>
            <person name="Zhou R."/>
        </authorList>
    </citation>
    <scope>NUCLEOTIDE SEQUENCE [LARGE SCALE GENOMIC DNA]</scope>
    <source>
        <strain evidence="1">BV-YZ2020</strain>
    </source>
</reference>
<accession>A0ACB9L9I5</accession>
<keyword evidence="2" id="KW-1185">Reference proteome</keyword>
<sequence length="108" mass="12102">MVQFHMSEYMKKHQVSRLIGSPPGYIMCEAGGQLTEAIKRKPHTVLLFNDIETAHPDILDLTLQVLDDARLKDNKGNTVDFNTIIIFTSNIGGNVINEKSSSKMDRAK</sequence>
<protein>
    <submittedName>
        <fullName evidence="1">Uncharacterized protein</fullName>
    </submittedName>
</protein>
<evidence type="ECO:0000313" key="1">
    <source>
        <dbReference type="EMBL" id="KAI4305758.1"/>
    </source>
</evidence>
<name>A0ACB9L9I5_BAUVA</name>
<comment type="caution">
    <text evidence="1">The sequence shown here is derived from an EMBL/GenBank/DDBJ whole genome shotgun (WGS) entry which is preliminary data.</text>
</comment>
<dbReference type="Proteomes" id="UP000828941">
    <property type="component" value="Chromosome 12"/>
</dbReference>
<gene>
    <name evidence="1" type="ORF">L6164_029105</name>
</gene>
<organism evidence="1 2">
    <name type="scientific">Bauhinia variegata</name>
    <name type="common">Purple orchid tree</name>
    <name type="synonym">Phanera variegata</name>
    <dbReference type="NCBI Taxonomy" id="167791"/>
    <lineage>
        <taxon>Eukaryota</taxon>
        <taxon>Viridiplantae</taxon>
        <taxon>Streptophyta</taxon>
        <taxon>Embryophyta</taxon>
        <taxon>Tracheophyta</taxon>
        <taxon>Spermatophyta</taxon>
        <taxon>Magnoliopsida</taxon>
        <taxon>eudicotyledons</taxon>
        <taxon>Gunneridae</taxon>
        <taxon>Pentapetalae</taxon>
        <taxon>rosids</taxon>
        <taxon>fabids</taxon>
        <taxon>Fabales</taxon>
        <taxon>Fabaceae</taxon>
        <taxon>Cercidoideae</taxon>
        <taxon>Cercideae</taxon>
        <taxon>Bauhiniinae</taxon>
        <taxon>Bauhinia</taxon>
    </lineage>
</organism>
<evidence type="ECO:0000313" key="2">
    <source>
        <dbReference type="Proteomes" id="UP000828941"/>
    </source>
</evidence>